<evidence type="ECO:0000313" key="2">
    <source>
        <dbReference type="Proteomes" id="UP000259328"/>
    </source>
</evidence>
<reference evidence="2" key="1">
    <citation type="submission" date="2018-06" db="EMBL/GenBank/DDBJ databases">
        <authorList>
            <consortium name="Pathogen Informatics"/>
        </authorList>
    </citation>
    <scope>NUCLEOTIDE SEQUENCE [LARGE SCALE GENOMIC DNA]</scope>
    <source>
        <strain evidence="2">NCTC10124</strain>
    </source>
</reference>
<dbReference type="AlphaFoldDB" id="A0A3B0PG37"/>
<gene>
    <name evidence="1" type="ORF">NCTC10124_00081</name>
</gene>
<dbReference type="EMBL" id="LS991953">
    <property type="protein sequence ID" value="SYV92364.1"/>
    <property type="molecule type" value="Genomic_DNA"/>
</dbReference>
<proteinExistence type="predicted"/>
<feature type="non-terminal residue" evidence="1">
    <location>
        <position position="75"/>
    </location>
</feature>
<name>A0A3B0PG37_MYCSY</name>
<organism evidence="1 2">
    <name type="scientific">Mycoplasmopsis synoviae</name>
    <name type="common">Mycoplasma synoviae</name>
    <dbReference type="NCBI Taxonomy" id="2109"/>
    <lineage>
        <taxon>Bacteria</taxon>
        <taxon>Bacillati</taxon>
        <taxon>Mycoplasmatota</taxon>
        <taxon>Mycoplasmoidales</taxon>
        <taxon>Metamycoplasmataceae</taxon>
        <taxon>Mycoplasmopsis</taxon>
    </lineage>
</organism>
<accession>A0A3B0PG37</accession>
<evidence type="ECO:0000313" key="1">
    <source>
        <dbReference type="EMBL" id="SYV92364.1"/>
    </source>
</evidence>
<sequence length="75" mass="9554">MKIFKFYDFKTKEDIVVIIKNKYSNIFNNILNKMEPRNIFMFYTFFKEEFNSIDNENKRMFFEKYLEKINVFYDW</sequence>
<dbReference type="Proteomes" id="UP000259328">
    <property type="component" value="Chromosome"/>
</dbReference>
<protein>
    <submittedName>
        <fullName evidence="1">Uncharacterized protein</fullName>
    </submittedName>
</protein>